<dbReference type="Proteomes" id="UP000408523">
    <property type="component" value="Unassembled WGS sequence"/>
</dbReference>
<evidence type="ECO:0000313" key="12">
    <source>
        <dbReference type="Proteomes" id="UP000408523"/>
    </source>
</evidence>
<dbReference type="GO" id="GO:0005524">
    <property type="term" value="F:ATP binding"/>
    <property type="evidence" value="ECO:0007669"/>
    <property type="project" value="UniProtKB-KW"/>
</dbReference>
<accession>A0A380Z6V3</accession>
<dbReference type="InterPro" id="IPR052038">
    <property type="entry name" value="Type-VII_TA_antitoxin"/>
</dbReference>
<dbReference type="Gene3D" id="3.30.460.10">
    <property type="entry name" value="Beta Polymerase, domain 2"/>
    <property type="match status" value="1"/>
</dbReference>
<dbReference type="InterPro" id="IPR002934">
    <property type="entry name" value="Polymerase_NTP_transf_dom"/>
</dbReference>
<evidence type="ECO:0000256" key="9">
    <source>
        <dbReference type="ARBA" id="ARBA00038276"/>
    </source>
</evidence>
<dbReference type="AlphaFoldDB" id="A0A380Z6V3"/>
<dbReference type="InterPro" id="IPR043519">
    <property type="entry name" value="NT_sf"/>
</dbReference>
<keyword evidence="4" id="KW-0548">Nucleotidyltransferase</keyword>
<dbReference type="PANTHER" id="PTHR33571:SF14">
    <property type="entry name" value="PROTEIN ADENYLYLTRANSFERASE MJ0435-RELATED"/>
    <property type="match status" value="1"/>
</dbReference>
<keyword evidence="7" id="KW-0067">ATP-binding</keyword>
<evidence type="ECO:0000256" key="8">
    <source>
        <dbReference type="ARBA" id="ARBA00022842"/>
    </source>
</evidence>
<comment type="caution">
    <text evidence="11">The sequence shown here is derived from an EMBL/GenBank/DDBJ whole genome shotgun (WGS) entry which is preliminary data.</text>
</comment>
<evidence type="ECO:0000313" key="11">
    <source>
        <dbReference type="EMBL" id="TSE50220.1"/>
    </source>
</evidence>
<keyword evidence="3 11" id="KW-0808">Transferase</keyword>
<reference evidence="11 12" key="1">
    <citation type="journal article" date="2019" name="Nat. Commun.">
        <title>Gram positive-like bacteriocins with broad spectrum anti-Bacteroidales activity encoded on mobile elements of the human gut microbiota.</title>
        <authorList>
            <person name="Bechon N."/>
            <person name="Coyne M.J.Jr."/>
            <person name="Laclare-Mceneany V."/>
            <person name="Chatzidaki-Livanis M."/>
            <person name="Ghigo J.-M."/>
            <person name="Comstock L.E."/>
        </authorList>
    </citation>
    <scope>NUCLEOTIDE SEQUENCE [LARGE SCALE GENOMIC DNA]</scope>
    <source>
        <strain evidence="11 12">CL01T12C17</strain>
    </source>
</reference>
<dbReference type="CDD" id="cd05403">
    <property type="entry name" value="NT_KNTase_like"/>
    <property type="match status" value="1"/>
</dbReference>
<evidence type="ECO:0000256" key="4">
    <source>
        <dbReference type="ARBA" id="ARBA00022695"/>
    </source>
</evidence>
<keyword evidence="6" id="KW-0547">Nucleotide-binding</keyword>
<comment type="similarity">
    <text evidence="9">Belongs to the MntA antitoxin family.</text>
</comment>
<evidence type="ECO:0000256" key="7">
    <source>
        <dbReference type="ARBA" id="ARBA00022840"/>
    </source>
</evidence>
<sequence>MDMKTTSEYMALLRKYMVENAHKYGIMRMGIFGSVARGEQTEDSDVDVCVELQTPSMFCLVHIKDELQHLFGCAVDIVRLREDMDKLLKQNIMEEGIYA</sequence>
<evidence type="ECO:0000256" key="5">
    <source>
        <dbReference type="ARBA" id="ARBA00022723"/>
    </source>
</evidence>
<dbReference type="EMBL" id="RWHZ01000003">
    <property type="protein sequence ID" value="TSE50220.1"/>
    <property type="molecule type" value="Genomic_DNA"/>
</dbReference>
<dbReference type="Pfam" id="PF01909">
    <property type="entry name" value="NTP_transf_2"/>
    <property type="match status" value="1"/>
</dbReference>
<protein>
    <submittedName>
        <fullName evidence="11">Nucleotidyltransferase domain protein</fullName>
    </submittedName>
</protein>
<dbReference type="SUPFAM" id="SSF81301">
    <property type="entry name" value="Nucleotidyltransferase"/>
    <property type="match status" value="1"/>
</dbReference>
<evidence type="ECO:0000259" key="10">
    <source>
        <dbReference type="Pfam" id="PF01909"/>
    </source>
</evidence>
<dbReference type="GO" id="GO:0016779">
    <property type="term" value="F:nucleotidyltransferase activity"/>
    <property type="evidence" value="ECO:0007669"/>
    <property type="project" value="UniProtKB-KW"/>
</dbReference>
<evidence type="ECO:0000256" key="1">
    <source>
        <dbReference type="ARBA" id="ARBA00001946"/>
    </source>
</evidence>
<evidence type="ECO:0000256" key="3">
    <source>
        <dbReference type="ARBA" id="ARBA00022679"/>
    </source>
</evidence>
<keyword evidence="2" id="KW-1277">Toxin-antitoxin system</keyword>
<gene>
    <name evidence="11" type="ORF">EH214_00507</name>
</gene>
<comment type="cofactor">
    <cofactor evidence="1">
        <name>Mg(2+)</name>
        <dbReference type="ChEBI" id="CHEBI:18420"/>
    </cofactor>
</comment>
<evidence type="ECO:0000256" key="2">
    <source>
        <dbReference type="ARBA" id="ARBA00022649"/>
    </source>
</evidence>
<feature type="domain" description="Polymerase nucleotidyl transferase" evidence="10">
    <location>
        <begin position="21"/>
        <end position="98"/>
    </location>
</feature>
<evidence type="ECO:0000256" key="6">
    <source>
        <dbReference type="ARBA" id="ARBA00022741"/>
    </source>
</evidence>
<organism evidence="11 12">
    <name type="scientific">Phocaeicola vulgatus</name>
    <name type="common">Bacteroides vulgatus</name>
    <dbReference type="NCBI Taxonomy" id="821"/>
    <lineage>
        <taxon>Bacteria</taxon>
        <taxon>Pseudomonadati</taxon>
        <taxon>Bacteroidota</taxon>
        <taxon>Bacteroidia</taxon>
        <taxon>Bacteroidales</taxon>
        <taxon>Bacteroidaceae</taxon>
        <taxon>Phocaeicola</taxon>
    </lineage>
</organism>
<proteinExistence type="inferred from homology"/>
<dbReference type="GO" id="GO:0046872">
    <property type="term" value="F:metal ion binding"/>
    <property type="evidence" value="ECO:0007669"/>
    <property type="project" value="UniProtKB-KW"/>
</dbReference>
<keyword evidence="8" id="KW-0460">Magnesium</keyword>
<name>A0A380Z6V3_PHOVU</name>
<dbReference type="PANTHER" id="PTHR33571">
    <property type="entry name" value="SSL8005 PROTEIN"/>
    <property type="match status" value="1"/>
</dbReference>
<keyword evidence="5" id="KW-0479">Metal-binding</keyword>